<comment type="caution">
    <text evidence="1">The sequence shown here is derived from an EMBL/GenBank/DDBJ whole genome shotgun (WGS) entry which is preliminary data.</text>
</comment>
<organism evidence="1 2">
    <name type="scientific">Hibiscus sabdariffa</name>
    <name type="common">roselle</name>
    <dbReference type="NCBI Taxonomy" id="183260"/>
    <lineage>
        <taxon>Eukaryota</taxon>
        <taxon>Viridiplantae</taxon>
        <taxon>Streptophyta</taxon>
        <taxon>Embryophyta</taxon>
        <taxon>Tracheophyta</taxon>
        <taxon>Spermatophyta</taxon>
        <taxon>Magnoliopsida</taxon>
        <taxon>eudicotyledons</taxon>
        <taxon>Gunneridae</taxon>
        <taxon>Pentapetalae</taxon>
        <taxon>rosids</taxon>
        <taxon>malvids</taxon>
        <taxon>Malvales</taxon>
        <taxon>Malvaceae</taxon>
        <taxon>Malvoideae</taxon>
        <taxon>Hibiscus</taxon>
    </lineage>
</organism>
<sequence>MVPMRFEFLSRCRKWVSCLNLPFFDDKVVGDEFHSGTGQGIYSRFYVDDMDFVDTEAIVSQTRRWTLFFSYRERYFLSKGSMLQGSRRCLLPIVSGDDRDGRANMVVFVRINFPKLSSKGSDVSMGFTYCSCSCCYRC</sequence>
<evidence type="ECO:0000313" key="2">
    <source>
        <dbReference type="Proteomes" id="UP001396334"/>
    </source>
</evidence>
<gene>
    <name evidence="1" type="ORF">V6N11_049722</name>
</gene>
<dbReference type="EMBL" id="JBBPBN010000007">
    <property type="protein sequence ID" value="KAK9033535.1"/>
    <property type="molecule type" value="Genomic_DNA"/>
</dbReference>
<name>A0ABR2T7T3_9ROSI</name>
<dbReference type="Proteomes" id="UP001396334">
    <property type="component" value="Unassembled WGS sequence"/>
</dbReference>
<protein>
    <submittedName>
        <fullName evidence="1">Uncharacterized protein</fullName>
    </submittedName>
</protein>
<proteinExistence type="predicted"/>
<evidence type="ECO:0000313" key="1">
    <source>
        <dbReference type="EMBL" id="KAK9033535.1"/>
    </source>
</evidence>
<accession>A0ABR2T7T3</accession>
<reference evidence="1 2" key="1">
    <citation type="journal article" date="2024" name="G3 (Bethesda)">
        <title>Genome assembly of Hibiscus sabdariffa L. provides insights into metabolisms of medicinal natural products.</title>
        <authorList>
            <person name="Kim T."/>
        </authorList>
    </citation>
    <scope>NUCLEOTIDE SEQUENCE [LARGE SCALE GENOMIC DNA]</scope>
    <source>
        <strain evidence="1">TK-2024</strain>
        <tissue evidence="1">Old leaves</tissue>
    </source>
</reference>
<keyword evidence="2" id="KW-1185">Reference proteome</keyword>